<sequence length="401" mass="46700">MDLITILRKVKRRLLTYAFKINYRPAKRPTVIFESFGGRQVSDSPLAIYKEMKKEHPDYRLIWVVNKQLVEDGFPNGERYDYVVRGSFKWVRTIEKAHVWVENARLPRWVKKPTHVKILQTWHGTPLKKLGLDIAQVTMPGTTTEKYHENFVHEANRWDALISPNAYSTKIFRQAFGYQNEILEIGYPRNDELAHPNAAKIRQLKEKLGIPLDKKVVLYAPTYRDNQFFTKGKYAFSLPFDLAKLRDALGEDTILLLRMHYLIANAVDLTGVEDFAIDVSNYPDVADLYLAADVLVTDYSSVFFDYAYLKRPIVFFPYDYETYRDELRGFYLDYQKDLPGKIVYNEGELTHELAQLAKETQQQPSSQFEQFYARFCAIHAGDAAAQATNWVSQQLQAYETK</sequence>
<dbReference type="RefSeq" id="WP_160185642.1">
    <property type="nucleotide sequence ID" value="NZ_CP096031.1"/>
</dbReference>
<organism evidence="7 8">
    <name type="scientific">Pediococcus acidilactici</name>
    <dbReference type="NCBI Taxonomy" id="1254"/>
    <lineage>
        <taxon>Bacteria</taxon>
        <taxon>Bacillati</taxon>
        <taxon>Bacillota</taxon>
        <taxon>Bacilli</taxon>
        <taxon>Lactobacillales</taxon>
        <taxon>Lactobacillaceae</taxon>
        <taxon>Pediococcus</taxon>
        <taxon>Pediococcus acidilactici group</taxon>
    </lineage>
</organism>
<evidence type="ECO:0000256" key="6">
    <source>
        <dbReference type="ARBA" id="ARBA00023136"/>
    </source>
</evidence>
<dbReference type="PANTHER" id="PTHR37316">
    <property type="entry name" value="TEICHOIC ACID GLYCEROL-PHOSPHATE PRIMASE"/>
    <property type="match status" value="1"/>
</dbReference>
<evidence type="ECO:0000256" key="2">
    <source>
        <dbReference type="ARBA" id="ARBA00010488"/>
    </source>
</evidence>
<reference evidence="7" key="1">
    <citation type="journal article" date="2023" name="PeerJ">
        <title>Selection and evaluation of lactic acid bacteria from chicken feces in Thailand as potential probiotics.</title>
        <authorList>
            <person name="Khurajog B."/>
            <person name="Disastra Y."/>
            <person name="Lawwyne L.D."/>
            <person name="Sirichokchatchawan W."/>
            <person name="Niyomtham W."/>
            <person name="Yindee J."/>
            <person name="Hampson D.J."/>
            <person name="Prapasarakul N."/>
        </authorList>
    </citation>
    <scope>NUCLEOTIDE SEQUENCE</scope>
    <source>
        <strain evidence="7">BF9</strain>
    </source>
</reference>
<dbReference type="GO" id="GO:0019350">
    <property type="term" value="P:teichoic acid biosynthetic process"/>
    <property type="evidence" value="ECO:0007669"/>
    <property type="project" value="UniProtKB-KW"/>
</dbReference>
<keyword evidence="6" id="KW-0472">Membrane</keyword>
<reference evidence="7" key="2">
    <citation type="submission" date="2023-10" db="EMBL/GenBank/DDBJ databases">
        <authorList>
            <person name="Khurajog B."/>
        </authorList>
    </citation>
    <scope>NUCLEOTIDE SEQUENCE</scope>
    <source>
        <strain evidence="7">BF9</strain>
    </source>
</reference>
<dbReference type="InterPro" id="IPR043148">
    <property type="entry name" value="TagF_C"/>
</dbReference>
<accession>A0AAW8YG38</accession>
<protein>
    <submittedName>
        <fullName evidence="7">CDP-glycerol glycerophosphotransferase family protein</fullName>
    </submittedName>
</protein>
<dbReference type="InterPro" id="IPR043149">
    <property type="entry name" value="TagF_N"/>
</dbReference>
<dbReference type="PANTHER" id="PTHR37316:SF3">
    <property type="entry name" value="TEICHOIC ACID GLYCEROL-PHOSPHATE TRANSFERASE"/>
    <property type="match status" value="1"/>
</dbReference>
<dbReference type="InterPro" id="IPR007554">
    <property type="entry name" value="Glycerophosphate_synth"/>
</dbReference>
<dbReference type="AlphaFoldDB" id="A0AAW8YG38"/>
<dbReference type="Pfam" id="PF04464">
    <property type="entry name" value="Glyphos_transf"/>
    <property type="match status" value="1"/>
</dbReference>
<evidence type="ECO:0000256" key="5">
    <source>
        <dbReference type="ARBA" id="ARBA00022944"/>
    </source>
</evidence>
<keyword evidence="4" id="KW-0808">Transferase</keyword>
<evidence type="ECO:0000256" key="3">
    <source>
        <dbReference type="ARBA" id="ARBA00022475"/>
    </source>
</evidence>
<dbReference type="GO" id="GO:0047355">
    <property type="term" value="F:CDP-glycerol glycerophosphotransferase activity"/>
    <property type="evidence" value="ECO:0007669"/>
    <property type="project" value="InterPro"/>
</dbReference>
<keyword evidence="5" id="KW-0777">Teichoic acid biosynthesis</keyword>
<gene>
    <name evidence="7" type="ORF">R0G89_03100</name>
</gene>
<keyword evidence="3" id="KW-1003">Cell membrane</keyword>
<proteinExistence type="inferred from homology"/>
<evidence type="ECO:0000256" key="4">
    <source>
        <dbReference type="ARBA" id="ARBA00022679"/>
    </source>
</evidence>
<dbReference type="SUPFAM" id="SSF53756">
    <property type="entry name" value="UDP-Glycosyltransferase/glycogen phosphorylase"/>
    <property type="match status" value="1"/>
</dbReference>
<evidence type="ECO:0000256" key="1">
    <source>
        <dbReference type="ARBA" id="ARBA00004202"/>
    </source>
</evidence>
<evidence type="ECO:0000313" key="8">
    <source>
        <dbReference type="Proteomes" id="UP001280897"/>
    </source>
</evidence>
<evidence type="ECO:0000313" key="7">
    <source>
        <dbReference type="EMBL" id="MDV2620718.1"/>
    </source>
</evidence>
<dbReference type="Gene3D" id="3.40.50.12580">
    <property type="match status" value="1"/>
</dbReference>
<dbReference type="EMBL" id="JAWJAV010000002">
    <property type="protein sequence ID" value="MDV2620718.1"/>
    <property type="molecule type" value="Genomic_DNA"/>
</dbReference>
<comment type="similarity">
    <text evidence="2">Belongs to the CDP-glycerol glycerophosphotransferase family.</text>
</comment>
<dbReference type="Proteomes" id="UP001280897">
    <property type="component" value="Unassembled WGS sequence"/>
</dbReference>
<dbReference type="Gene3D" id="3.40.50.11820">
    <property type="match status" value="1"/>
</dbReference>
<name>A0AAW8YG38_PEDAC</name>
<dbReference type="GO" id="GO:0005886">
    <property type="term" value="C:plasma membrane"/>
    <property type="evidence" value="ECO:0007669"/>
    <property type="project" value="UniProtKB-SubCell"/>
</dbReference>
<comment type="subcellular location">
    <subcellularLocation>
        <location evidence="1">Cell membrane</location>
        <topology evidence="1">Peripheral membrane protein</topology>
    </subcellularLocation>
</comment>
<dbReference type="InterPro" id="IPR051612">
    <property type="entry name" value="Teichoic_Acid_Biosynth"/>
</dbReference>
<comment type="caution">
    <text evidence="7">The sequence shown here is derived from an EMBL/GenBank/DDBJ whole genome shotgun (WGS) entry which is preliminary data.</text>
</comment>